<dbReference type="PIRSF" id="PIRSF004982">
    <property type="entry name" value="SlP"/>
    <property type="match status" value="1"/>
</dbReference>
<proteinExistence type="predicted"/>
<feature type="signal peptide" evidence="1">
    <location>
        <begin position="1"/>
        <end position="20"/>
    </location>
</feature>
<accession>A0A841KDD2</accession>
<dbReference type="Pfam" id="PF03843">
    <property type="entry name" value="Slp"/>
    <property type="match status" value="1"/>
</dbReference>
<dbReference type="EMBL" id="JACHET010000001">
    <property type="protein sequence ID" value="MBB6183623.1"/>
    <property type="molecule type" value="Genomic_DNA"/>
</dbReference>
<dbReference type="GO" id="GO:0019867">
    <property type="term" value="C:outer membrane"/>
    <property type="evidence" value="ECO:0007669"/>
    <property type="project" value="InterPro"/>
</dbReference>
<sequence>MSSWKLALVAAGALTLGACATIPKPLEGTYAPVTPQAARSGANNTAQVRWGGQIIRTEPEAGHTCFYVLAHPLDASARPRVDATGEGRFVACHSGFYDPEIFVRGREVTFTGTLHGIVSEKVGSYDYPYPRLEAQTVYLWPKRPRYTTVYRDPFYDPFWGPSPFWGSGYWGPYYYPYGPRVIVVPQKQRLAPTVINKGK</sequence>
<reference evidence="2 3" key="1">
    <citation type="submission" date="2020-08" db="EMBL/GenBank/DDBJ databases">
        <title>Genomic Encyclopedia of Type Strains, Phase IV (KMG-IV): sequencing the most valuable type-strain genomes for metagenomic binning, comparative biology and taxonomic classification.</title>
        <authorList>
            <person name="Goeker M."/>
        </authorList>
    </citation>
    <scope>NUCLEOTIDE SEQUENCE [LARGE SCALE GENOMIC DNA]</scope>
    <source>
        <strain evidence="2 3">DSM 107085</strain>
    </source>
</reference>
<dbReference type="PROSITE" id="PS51257">
    <property type="entry name" value="PROKAR_LIPOPROTEIN"/>
    <property type="match status" value="1"/>
</dbReference>
<evidence type="ECO:0000313" key="2">
    <source>
        <dbReference type="EMBL" id="MBB6183623.1"/>
    </source>
</evidence>
<dbReference type="RefSeq" id="WP_052394768.1">
    <property type="nucleotide sequence ID" value="NZ_JACHET010000001.1"/>
</dbReference>
<dbReference type="PANTHER" id="PTHR37530:SF1">
    <property type="entry name" value="OUTER MEMBRANE PROTEIN SLP"/>
    <property type="match status" value="1"/>
</dbReference>
<feature type="chain" id="PRO_5032546677" evidence="1">
    <location>
        <begin position="21"/>
        <end position="199"/>
    </location>
</feature>
<dbReference type="OrthoDB" id="5295757at2"/>
<name>A0A841KDD2_9GAMM</name>
<dbReference type="PANTHER" id="PTHR37530">
    <property type="entry name" value="OUTER MEMBRANE PROTEIN SLP"/>
    <property type="match status" value="1"/>
</dbReference>
<keyword evidence="2" id="KW-0449">Lipoprotein</keyword>
<dbReference type="NCBIfam" id="TIGR00752">
    <property type="entry name" value="slp"/>
    <property type="match status" value="1"/>
</dbReference>
<dbReference type="AlphaFoldDB" id="A0A841KDD2"/>
<organism evidence="2 3">
    <name type="scientific">Oleiagrimonas soli</name>
    <dbReference type="NCBI Taxonomy" id="1543381"/>
    <lineage>
        <taxon>Bacteria</taxon>
        <taxon>Pseudomonadati</taxon>
        <taxon>Pseudomonadota</taxon>
        <taxon>Gammaproteobacteria</taxon>
        <taxon>Lysobacterales</taxon>
        <taxon>Rhodanobacteraceae</taxon>
        <taxon>Oleiagrimonas</taxon>
    </lineage>
</organism>
<evidence type="ECO:0000256" key="1">
    <source>
        <dbReference type="SAM" id="SignalP"/>
    </source>
</evidence>
<gene>
    <name evidence="2" type="ORF">HNQ86_000968</name>
</gene>
<dbReference type="InterPro" id="IPR004658">
    <property type="entry name" value="OMP_Slp"/>
</dbReference>
<evidence type="ECO:0000313" key="3">
    <source>
        <dbReference type="Proteomes" id="UP000560000"/>
    </source>
</evidence>
<keyword evidence="1" id="KW-0732">Signal</keyword>
<protein>
    <submittedName>
        <fullName evidence="2">Outer membrane lipoprotein</fullName>
    </submittedName>
</protein>
<dbReference type="Proteomes" id="UP000560000">
    <property type="component" value="Unassembled WGS sequence"/>
</dbReference>
<comment type="caution">
    <text evidence="2">The sequence shown here is derived from an EMBL/GenBank/DDBJ whole genome shotgun (WGS) entry which is preliminary data.</text>
</comment>